<name>A0A0Q3X0J0_9BACI</name>
<dbReference type="Pfam" id="PF20736">
    <property type="entry name" value="Glyco_hydro127M"/>
    <property type="match status" value="1"/>
</dbReference>
<dbReference type="SUPFAM" id="SSF48208">
    <property type="entry name" value="Six-hairpin glycosidases"/>
    <property type="match status" value="1"/>
</dbReference>
<reference evidence="4 5" key="1">
    <citation type="submission" date="2015-09" db="EMBL/GenBank/DDBJ databases">
        <title>Genome sequencing project for genomic taxonomy and phylogenomics of Bacillus-like bacteria.</title>
        <authorList>
            <person name="Liu B."/>
            <person name="Wang J."/>
            <person name="Zhu Y."/>
            <person name="Liu G."/>
            <person name="Chen Q."/>
            <person name="Chen Z."/>
            <person name="Lan J."/>
            <person name="Che J."/>
            <person name="Ge C."/>
            <person name="Shi H."/>
            <person name="Pan Z."/>
            <person name="Liu X."/>
        </authorList>
    </citation>
    <scope>NUCLEOTIDE SEQUENCE [LARGE SCALE GENOMIC DNA]</scope>
    <source>
        <strain evidence="4 5">LMG 18435</strain>
    </source>
</reference>
<dbReference type="AlphaFoldDB" id="A0A0Q3X0J0"/>
<dbReference type="InterPro" id="IPR008928">
    <property type="entry name" value="6-hairpin_glycosidase_sf"/>
</dbReference>
<evidence type="ECO:0000313" key="5">
    <source>
        <dbReference type="Proteomes" id="UP000051888"/>
    </source>
</evidence>
<proteinExistence type="predicted"/>
<feature type="domain" description="Non-reducing end beta-L-arabinofuranosidase-like GH127 middle" evidence="2">
    <location>
        <begin position="428"/>
        <end position="524"/>
    </location>
</feature>
<protein>
    <recommendedName>
        <fullName evidence="6">Glycoside hydrolase family 127 protein</fullName>
    </recommendedName>
</protein>
<dbReference type="GO" id="GO:0005975">
    <property type="term" value="P:carbohydrate metabolic process"/>
    <property type="evidence" value="ECO:0007669"/>
    <property type="project" value="InterPro"/>
</dbReference>
<evidence type="ECO:0000313" key="4">
    <source>
        <dbReference type="EMBL" id="KQL55359.1"/>
    </source>
</evidence>
<keyword evidence="5" id="KW-1185">Reference proteome</keyword>
<comment type="caution">
    <text evidence="4">The sequence shown here is derived from an EMBL/GenBank/DDBJ whole genome shotgun (WGS) entry which is preliminary data.</text>
</comment>
<dbReference type="InterPro" id="IPR049046">
    <property type="entry name" value="Beta-AFase-like_GH127_middle"/>
</dbReference>
<feature type="domain" description="Non-reducing end beta-L-arabinofuranosidase-like GH127 C-terminal" evidence="3">
    <location>
        <begin position="526"/>
        <end position="637"/>
    </location>
</feature>
<dbReference type="Pfam" id="PF07944">
    <property type="entry name" value="Beta-AFase-like_GH127_cat"/>
    <property type="match status" value="1"/>
</dbReference>
<dbReference type="PANTHER" id="PTHR43465:SF2">
    <property type="entry name" value="DUF1680 DOMAIN PROTEIN (AFU_ORTHOLOGUE AFUA_1G08910)"/>
    <property type="match status" value="1"/>
</dbReference>
<dbReference type="InterPro" id="IPR049174">
    <property type="entry name" value="Beta-AFase-like"/>
</dbReference>
<feature type="domain" description="Non-reducing end beta-L-arabinofuranosidase-like GH127 catalytic" evidence="1">
    <location>
        <begin position="4"/>
        <end position="417"/>
    </location>
</feature>
<dbReference type="EMBL" id="LJJC01000004">
    <property type="protein sequence ID" value="KQL55359.1"/>
    <property type="molecule type" value="Genomic_DNA"/>
</dbReference>
<organism evidence="4 5">
    <name type="scientific">Heyndrickxia shackletonii</name>
    <dbReference type="NCBI Taxonomy" id="157838"/>
    <lineage>
        <taxon>Bacteria</taxon>
        <taxon>Bacillati</taxon>
        <taxon>Bacillota</taxon>
        <taxon>Bacilli</taxon>
        <taxon>Bacillales</taxon>
        <taxon>Bacillaceae</taxon>
        <taxon>Heyndrickxia</taxon>
    </lineage>
</organism>
<accession>A0A0Q3X0J0</accession>
<dbReference type="InterPro" id="IPR012878">
    <property type="entry name" value="Beta-AFase-like_GH127_cat"/>
</dbReference>
<evidence type="ECO:0008006" key="6">
    <source>
        <dbReference type="Google" id="ProtNLM"/>
    </source>
</evidence>
<dbReference type="PANTHER" id="PTHR43465">
    <property type="entry name" value="DUF1680 DOMAIN PROTEIN (AFU_ORTHOLOGUE AFUA_1G08910)"/>
    <property type="match status" value="1"/>
</dbReference>
<gene>
    <name evidence="4" type="ORF">AN964_04575</name>
</gene>
<evidence type="ECO:0000259" key="2">
    <source>
        <dbReference type="Pfam" id="PF20736"/>
    </source>
</evidence>
<dbReference type="Proteomes" id="UP000051888">
    <property type="component" value="Unassembled WGS sequence"/>
</dbReference>
<dbReference type="STRING" id="157838.AN964_04575"/>
<evidence type="ECO:0000259" key="3">
    <source>
        <dbReference type="Pfam" id="PF20737"/>
    </source>
</evidence>
<sequence>MKRVKITDHFWRKRIDIIRDEVIPYQWEALNDRIPDAPASHAMKNFKIAAGEESGEFFGFVFQDSDVGKWLEAVAYSLENDPDPELEKTADEVIELIGRAQQDDGYLNTYFTIKEPQLKWRNLRDKHEMYVAGHMMEAAVAYFEVTGKRKLLDIMCRFADHIDEMFGKEENKLRGYDGHQEIKLALVKLYKATGNERYLQLSKYFIDERGQQPHYFDLEKKARNDDKEFWWHDEYGDYSYHQAHLPVRDQKEAIGHAVRAMYMYTAMADLAIETGDHTLKEACERLWENVTNRQMYITGGVGSQDFGEAFSFDYDLPNDTCYTETCASIGLVFWAKRMLGIEKNGKYADVMERALYNGTISGMDLDGKKFFYVNPLEVWPKANEKRQDKTHVKPVRQKWYSCACCPPNLARLIASIGQYVYSVDSNQLFVHLYMGNESELDIAGQKVQIIQETNYPWDGNVQITLSPENEREFTVAVRIPGWCKLAALKVNNELVDIDCCTKNGYAYITRTWKKGDKIVLVLPMPVERVRANPKVRENVGKVSLQRGPIVYCLEEVDNGANLPNILLPKDSELEVTFQEELLGGISVITAKAERIDDQAWGNELYMTYEKDTKSITLKAIPYYAWCNRQPGEMLVWIMEK</sequence>
<dbReference type="Pfam" id="PF20737">
    <property type="entry name" value="Glyco_hydro127C"/>
    <property type="match status" value="1"/>
</dbReference>
<dbReference type="InterPro" id="IPR049049">
    <property type="entry name" value="Beta-AFase-like_GH127_C"/>
</dbReference>
<evidence type="ECO:0000259" key="1">
    <source>
        <dbReference type="Pfam" id="PF07944"/>
    </source>
</evidence>
<dbReference type="PATRIC" id="fig|157838.3.peg.1017"/>
<dbReference type="Gene3D" id="1.50.10.20">
    <property type="match status" value="1"/>
</dbReference>